<evidence type="ECO:0000313" key="5">
    <source>
        <dbReference type="Proteomes" id="UP000030401"/>
    </source>
</evidence>
<evidence type="ECO:0000256" key="1">
    <source>
        <dbReference type="SAM" id="MobiDB-lite"/>
    </source>
</evidence>
<dbReference type="InterPro" id="IPR009988">
    <property type="entry name" value="DUF1510"/>
</dbReference>
<feature type="compositionally biased region" description="Basic and acidic residues" evidence="1">
    <location>
        <begin position="55"/>
        <end position="65"/>
    </location>
</feature>
<evidence type="ECO:0000256" key="2">
    <source>
        <dbReference type="SAM" id="Phobius"/>
    </source>
</evidence>
<name>A0A0A5GCP4_9BACI</name>
<proteinExistence type="predicted"/>
<organism evidence="4 5">
    <name type="scientific">Pontibacillus litoralis JSM 072002</name>
    <dbReference type="NCBI Taxonomy" id="1385512"/>
    <lineage>
        <taxon>Bacteria</taxon>
        <taxon>Bacillati</taxon>
        <taxon>Bacillota</taxon>
        <taxon>Bacilli</taxon>
        <taxon>Bacillales</taxon>
        <taxon>Bacillaceae</taxon>
        <taxon>Pontibacillus</taxon>
    </lineage>
</organism>
<keyword evidence="5" id="KW-1185">Reference proteome</keyword>
<feature type="transmembrane region" description="Helical" evidence="2">
    <location>
        <begin position="20"/>
        <end position="42"/>
    </location>
</feature>
<dbReference type="eggNOG" id="ENOG5032DEE">
    <property type="taxonomic scope" value="Bacteria"/>
</dbReference>
<gene>
    <name evidence="4" type="ORF">N784_01070</name>
</gene>
<keyword evidence="2" id="KW-0472">Membrane</keyword>
<dbReference type="AlphaFoldDB" id="A0A0A5GCP4"/>
<sequence length="197" mass="22396">MSDQSRLNRYDKRRKNTKLITNLSVAGGVLAISLLLIILLPFGGDDAPKAIDGNNQEKQEEKDVQQTEVEVEEIDQEEEEKDEVKVTPSNEENVVEVWEKDWSPVATEQTNHGTILQQGSQDWAEMEEAFRVATGLSEGDMINWWSTRWKGDQSVIGTVSNGAKTEHYKVYVEWIDNEGWKPIKVEVLENNDAPTYS</sequence>
<evidence type="ECO:0000259" key="3">
    <source>
        <dbReference type="Pfam" id="PF07423"/>
    </source>
</evidence>
<keyword evidence="2" id="KW-1133">Transmembrane helix</keyword>
<dbReference type="Proteomes" id="UP000030401">
    <property type="component" value="Unassembled WGS sequence"/>
</dbReference>
<feature type="domain" description="DUF1510" evidence="3">
    <location>
        <begin position="98"/>
        <end position="188"/>
    </location>
</feature>
<dbReference type="STRING" id="1385512.N784_01070"/>
<feature type="region of interest" description="Disordered" evidence="1">
    <location>
        <begin position="50"/>
        <end position="90"/>
    </location>
</feature>
<keyword evidence="2" id="KW-0812">Transmembrane</keyword>
<evidence type="ECO:0000313" key="4">
    <source>
        <dbReference type="EMBL" id="KGX88958.1"/>
    </source>
</evidence>
<accession>A0A0A5GCP4</accession>
<feature type="compositionally biased region" description="Acidic residues" evidence="1">
    <location>
        <begin position="69"/>
        <end position="81"/>
    </location>
</feature>
<dbReference type="Pfam" id="PF07423">
    <property type="entry name" value="DUF1510"/>
    <property type="match status" value="1"/>
</dbReference>
<dbReference type="EMBL" id="AVPG01000001">
    <property type="protein sequence ID" value="KGX88958.1"/>
    <property type="molecule type" value="Genomic_DNA"/>
</dbReference>
<protein>
    <recommendedName>
        <fullName evidence="3">DUF1510 domain-containing protein</fullName>
    </recommendedName>
</protein>
<dbReference type="OrthoDB" id="2168558at2"/>
<comment type="caution">
    <text evidence="4">The sequence shown here is derived from an EMBL/GenBank/DDBJ whole genome shotgun (WGS) entry which is preliminary data.</text>
</comment>
<reference evidence="4 5" key="1">
    <citation type="submission" date="2013-08" db="EMBL/GenBank/DDBJ databases">
        <authorList>
            <person name="Huang J."/>
            <person name="Wang G."/>
        </authorList>
    </citation>
    <scope>NUCLEOTIDE SEQUENCE [LARGE SCALE GENOMIC DNA]</scope>
    <source>
        <strain evidence="4 5">JSM 072002</strain>
    </source>
</reference>
<dbReference type="RefSeq" id="WP_036831101.1">
    <property type="nucleotide sequence ID" value="NZ_AVPG01000001.1"/>
</dbReference>